<dbReference type="Proteomes" id="UP000318288">
    <property type="component" value="Unassembled WGS sequence"/>
</dbReference>
<gene>
    <name evidence="2" type="ORF">Poly51_19840</name>
</gene>
<feature type="region of interest" description="Disordered" evidence="1">
    <location>
        <begin position="147"/>
        <end position="172"/>
    </location>
</feature>
<proteinExistence type="predicted"/>
<feature type="region of interest" description="Disordered" evidence="1">
    <location>
        <begin position="67"/>
        <end position="100"/>
    </location>
</feature>
<name>A0A5C6FCL3_9BACT</name>
<accession>A0A5C6FCL3</accession>
<reference evidence="2 3" key="1">
    <citation type="submission" date="2019-02" db="EMBL/GenBank/DDBJ databases">
        <title>Deep-cultivation of Planctomycetes and their phenomic and genomic characterization uncovers novel biology.</title>
        <authorList>
            <person name="Wiegand S."/>
            <person name="Jogler M."/>
            <person name="Boedeker C."/>
            <person name="Pinto D."/>
            <person name="Vollmers J."/>
            <person name="Rivas-Marin E."/>
            <person name="Kohn T."/>
            <person name="Peeters S.H."/>
            <person name="Heuer A."/>
            <person name="Rast P."/>
            <person name="Oberbeckmann S."/>
            <person name="Bunk B."/>
            <person name="Jeske O."/>
            <person name="Meyerdierks A."/>
            <person name="Storesund J.E."/>
            <person name="Kallscheuer N."/>
            <person name="Luecker S."/>
            <person name="Lage O.M."/>
            <person name="Pohl T."/>
            <person name="Merkel B.J."/>
            <person name="Hornburger P."/>
            <person name="Mueller R.-W."/>
            <person name="Bruemmer F."/>
            <person name="Labrenz M."/>
            <person name="Spormann A.M."/>
            <person name="Op Den Camp H."/>
            <person name="Overmann J."/>
            <person name="Amann R."/>
            <person name="Jetten M.S.M."/>
            <person name="Mascher T."/>
            <person name="Medema M.H."/>
            <person name="Devos D.P."/>
            <person name="Kaster A.-K."/>
            <person name="Ovreas L."/>
            <person name="Rohde M."/>
            <person name="Galperin M.Y."/>
            <person name="Jogler C."/>
        </authorList>
    </citation>
    <scope>NUCLEOTIDE SEQUENCE [LARGE SCALE GENOMIC DNA]</scope>
    <source>
        <strain evidence="2 3">Poly51</strain>
    </source>
</reference>
<comment type="caution">
    <text evidence="2">The sequence shown here is derived from an EMBL/GenBank/DDBJ whole genome shotgun (WGS) entry which is preliminary data.</text>
</comment>
<feature type="compositionally biased region" description="Basic and acidic residues" evidence="1">
    <location>
        <begin position="73"/>
        <end position="91"/>
    </location>
</feature>
<keyword evidence="3" id="KW-1185">Reference proteome</keyword>
<protein>
    <submittedName>
        <fullName evidence="2">Uncharacterized protein</fullName>
    </submittedName>
</protein>
<evidence type="ECO:0000313" key="2">
    <source>
        <dbReference type="EMBL" id="TWU59198.1"/>
    </source>
</evidence>
<organism evidence="2 3">
    <name type="scientific">Rubripirellula tenax</name>
    <dbReference type="NCBI Taxonomy" id="2528015"/>
    <lineage>
        <taxon>Bacteria</taxon>
        <taxon>Pseudomonadati</taxon>
        <taxon>Planctomycetota</taxon>
        <taxon>Planctomycetia</taxon>
        <taxon>Pirellulales</taxon>
        <taxon>Pirellulaceae</taxon>
        <taxon>Rubripirellula</taxon>
    </lineage>
</organism>
<evidence type="ECO:0000313" key="3">
    <source>
        <dbReference type="Proteomes" id="UP000318288"/>
    </source>
</evidence>
<sequence>MNPPSDSGCWVGFFHGMKNVTAATTVKPVHTGKRFFIGLGSVVRGPRSQAVEFARWRSRIAECDVQPPLKRPGARESRRIAGEQHRGENRAKTVSGSNLESGLGRNRTILRNYPQDRHKFTRYYLYARGAEASCQWNEPRKVARMTSSNCRRTEDNNVATNDSTTPQRTRVGNPQNRVLGRLALSVMALMAISTTGCFGLGGGYNLGFLGFPIPVSPYYQHKQEEKFWKHERYERVPILGPTTSGGTVKALDPPTDDEVMHAVETARPIQGGIPLIYEKQRNNVRIIKEKIADYIDPPRFYPLIGPAQLHHAHYKCTVYFDEKTTVGYPVPHTLDDQEAIEVVYIDHNHFHMVGDVEPYTTPNL</sequence>
<dbReference type="EMBL" id="SJPW01000002">
    <property type="protein sequence ID" value="TWU59198.1"/>
    <property type="molecule type" value="Genomic_DNA"/>
</dbReference>
<evidence type="ECO:0000256" key="1">
    <source>
        <dbReference type="SAM" id="MobiDB-lite"/>
    </source>
</evidence>
<dbReference type="AlphaFoldDB" id="A0A5C6FCL3"/>